<dbReference type="GO" id="GO:0031267">
    <property type="term" value="F:small GTPase binding"/>
    <property type="evidence" value="ECO:0007669"/>
    <property type="project" value="TreeGrafter"/>
</dbReference>
<evidence type="ECO:0000256" key="1">
    <source>
        <dbReference type="ARBA" id="ARBA00010307"/>
    </source>
</evidence>
<name>A0A4P9YW32_9FUNG</name>
<dbReference type="InterPro" id="IPR007681">
    <property type="entry name" value="Mog1"/>
</dbReference>
<dbReference type="PANTHER" id="PTHR15837:SF0">
    <property type="entry name" value="RAN GUANINE NUCLEOTIDE RELEASE FACTOR"/>
    <property type="match status" value="1"/>
</dbReference>
<dbReference type="Pfam" id="PF04603">
    <property type="entry name" value="Mog1"/>
    <property type="match status" value="1"/>
</dbReference>
<proteinExistence type="inferred from homology"/>
<keyword evidence="2" id="KW-0813">Transport</keyword>
<keyword evidence="3" id="KW-0653">Protein transport</keyword>
<evidence type="ECO:0008006" key="6">
    <source>
        <dbReference type="Google" id="ProtNLM"/>
    </source>
</evidence>
<accession>A0A4P9YW32</accession>
<dbReference type="EMBL" id="KZ990787">
    <property type="protein sequence ID" value="RKP23662.1"/>
    <property type="molecule type" value="Genomic_DNA"/>
</dbReference>
<dbReference type="PANTHER" id="PTHR15837">
    <property type="entry name" value="RAN GUANINE NUCLEOTIDE RELEASE FACTOR"/>
    <property type="match status" value="1"/>
</dbReference>
<evidence type="ECO:0000256" key="2">
    <source>
        <dbReference type="ARBA" id="ARBA00022448"/>
    </source>
</evidence>
<dbReference type="OrthoDB" id="10255285at2759"/>
<dbReference type="Gene3D" id="3.40.1000.10">
    <property type="entry name" value="Mog1/PsbP, alpha/beta/alpha sandwich"/>
    <property type="match status" value="1"/>
</dbReference>
<dbReference type="SUPFAM" id="SSF55724">
    <property type="entry name" value="Mog1p/PsbP-like"/>
    <property type="match status" value="1"/>
</dbReference>
<dbReference type="AlphaFoldDB" id="A0A4P9YW32"/>
<dbReference type="GO" id="GO:0005634">
    <property type="term" value="C:nucleus"/>
    <property type="evidence" value="ECO:0007669"/>
    <property type="project" value="TreeGrafter"/>
</dbReference>
<dbReference type="GO" id="GO:0005085">
    <property type="term" value="F:guanyl-nucleotide exchange factor activity"/>
    <property type="evidence" value="ECO:0007669"/>
    <property type="project" value="TreeGrafter"/>
</dbReference>
<reference evidence="5" key="1">
    <citation type="journal article" date="2018" name="Nat. Microbiol.">
        <title>Leveraging single-cell genomics to expand the fungal tree of life.</title>
        <authorList>
            <person name="Ahrendt S.R."/>
            <person name="Quandt C.A."/>
            <person name="Ciobanu D."/>
            <person name="Clum A."/>
            <person name="Salamov A."/>
            <person name="Andreopoulos B."/>
            <person name="Cheng J.F."/>
            <person name="Woyke T."/>
            <person name="Pelin A."/>
            <person name="Henrissat B."/>
            <person name="Reynolds N.K."/>
            <person name="Benny G.L."/>
            <person name="Smith M.E."/>
            <person name="James T.Y."/>
            <person name="Grigoriev I.V."/>
        </authorList>
    </citation>
    <scope>NUCLEOTIDE SEQUENCE [LARGE SCALE GENOMIC DNA]</scope>
    <source>
        <strain evidence="5">Benny S71-1</strain>
    </source>
</reference>
<sequence length="193" mass="21857">MASRYFEQRLFGGHIECEVPKEFENVSEYRPVPDHQEVFATDTNDQSIIFEIFDKADISDRESARYHFDELAVMNKASSKEIITDEPIPDESVPDLPSTAVCHMVAGTQMVSKYNESVDKAANCVLIYVAVIRLHEFHTDIVISMNHPMIISPESSSSKAMEADTNTKVSLASFKHILETFKIADFRLFGNPY</sequence>
<evidence type="ECO:0000313" key="5">
    <source>
        <dbReference type="Proteomes" id="UP000278143"/>
    </source>
</evidence>
<dbReference type="Proteomes" id="UP000278143">
    <property type="component" value="Unassembled WGS sequence"/>
</dbReference>
<evidence type="ECO:0000256" key="3">
    <source>
        <dbReference type="ARBA" id="ARBA00022927"/>
    </source>
</evidence>
<gene>
    <name evidence="4" type="ORF">SYNPS1DRAFT_18260</name>
</gene>
<dbReference type="InterPro" id="IPR016123">
    <property type="entry name" value="Mog1/PsbP_a/b/a-sand"/>
</dbReference>
<protein>
    <recommendedName>
        <fullName evidence="6">Ran guanine nucleotide release factor</fullName>
    </recommendedName>
</protein>
<evidence type="ECO:0000313" key="4">
    <source>
        <dbReference type="EMBL" id="RKP23662.1"/>
    </source>
</evidence>
<comment type="similarity">
    <text evidence="1">Belongs to the MOG1 family.</text>
</comment>
<keyword evidence="5" id="KW-1185">Reference proteome</keyword>
<dbReference type="GO" id="GO:0006606">
    <property type="term" value="P:protein import into nucleus"/>
    <property type="evidence" value="ECO:0007669"/>
    <property type="project" value="TreeGrafter"/>
</dbReference>
<organism evidence="4 5">
    <name type="scientific">Syncephalis pseudoplumigaleata</name>
    <dbReference type="NCBI Taxonomy" id="1712513"/>
    <lineage>
        <taxon>Eukaryota</taxon>
        <taxon>Fungi</taxon>
        <taxon>Fungi incertae sedis</taxon>
        <taxon>Zoopagomycota</taxon>
        <taxon>Zoopagomycotina</taxon>
        <taxon>Zoopagomycetes</taxon>
        <taxon>Zoopagales</taxon>
        <taxon>Piptocephalidaceae</taxon>
        <taxon>Syncephalis</taxon>
    </lineage>
</organism>